<gene>
    <name evidence="3" type="ORF">GR138_25560</name>
</gene>
<dbReference type="Gene3D" id="3.30.1340.30">
    <property type="match status" value="1"/>
</dbReference>
<dbReference type="RefSeq" id="WP_160862080.1">
    <property type="nucleotide sequence ID" value="NZ_WUMK01000011.1"/>
</dbReference>
<evidence type="ECO:0000256" key="1">
    <source>
        <dbReference type="SAM" id="MobiDB-lite"/>
    </source>
</evidence>
<feature type="domain" description="BON" evidence="2">
    <location>
        <begin position="84"/>
        <end position="153"/>
    </location>
</feature>
<dbReference type="InterPro" id="IPR007055">
    <property type="entry name" value="BON_dom"/>
</dbReference>
<reference evidence="3 4" key="1">
    <citation type="submission" date="2019-12" db="EMBL/GenBank/DDBJ databases">
        <title>Shinella kummerowiae sp. nov., a symbiotic bacterium isolated from root nodules of the herbal legume Kummerowia stipulacea.</title>
        <authorList>
            <person name="Gao J."/>
        </authorList>
    </citation>
    <scope>NUCLEOTIDE SEQUENCE [LARGE SCALE GENOMIC DNA]</scope>
    <source>
        <strain evidence="3 4">CCBAU 25048</strain>
    </source>
</reference>
<dbReference type="Pfam" id="PF04972">
    <property type="entry name" value="BON"/>
    <property type="match status" value="1"/>
</dbReference>
<keyword evidence="4" id="KW-1185">Reference proteome</keyword>
<name>A0A6N8SNP4_9HYPH</name>
<feature type="region of interest" description="Disordered" evidence="1">
    <location>
        <begin position="1"/>
        <end position="52"/>
    </location>
</feature>
<evidence type="ECO:0000313" key="3">
    <source>
        <dbReference type="EMBL" id="MXN48582.1"/>
    </source>
</evidence>
<dbReference type="Proteomes" id="UP000435802">
    <property type="component" value="Unassembled WGS sequence"/>
</dbReference>
<dbReference type="AlphaFoldDB" id="A0A6N8SNP4"/>
<dbReference type="PROSITE" id="PS50914">
    <property type="entry name" value="BON"/>
    <property type="match status" value="1"/>
</dbReference>
<feature type="compositionally biased region" description="Basic and acidic residues" evidence="1">
    <location>
        <begin position="1"/>
        <end position="23"/>
    </location>
</feature>
<protein>
    <submittedName>
        <fullName evidence="3">BON domain-containing protein</fullName>
    </submittedName>
</protein>
<sequence>MADRKQISREEDFRDYEERDTRDGWPYPDDDDARRAAQNLPYGSPGADLDQLDNEGVAITRDPAARDVDGAPLSFADETGDIIADGDLEARIMEALEDDHRVDLATLELTIRDGVAVLDGAVDSEEDRRYLISFLRRVKGVRDVEADRLLARGVDSHLPRDVTD</sequence>
<proteinExistence type="predicted"/>
<comment type="caution">
    <text evidence="3">The sequence shown here is derived from an EMBL/GenBank/DDBJ whole genome shotgun (WGS) entry which is preliminary data.</text>
</comment>
<evidence type="ECO:0000313" key="4">
    <source>
        <dbReference type="Proteomes" id="UP000435802"/>
    </source>
</evidence>
<accession>A0A6N8SNP4</accession>
<evidence type="ECO:0000259" key="2">
    <source>
        <dbReference type="PROSITE" id="PS50914"/>
    </source>
</evidence>
<organism evidence="3 4">
    <name type="scientific">Shinella kummerowiae</name>
    <dbReference type="NCBI Taxonomy" id="417745"/>
    <lineage>
        <taxon>Bacteria</taxon>
        <taxon>Pseudomonadati</taxon>
        <taxon>Pseudomonadota</taxon>
        <taxon>Alphaproteobacteria</taxon>
        <taxon>Hyphomicrobiales</taxon>
        <taxon>Rhizobiaceae</taxon>
        <taxon>Shinella</taxon>
    </lineage>
</organism>
<dbReference type="OrthoDB" id="7916429at2"/>
<dbReference type="EMBL" id="WUMK01000011">
    <property type="protein sequence ID" value="MXN48582.1"/>
    <property type="molecule type" value="Genomic_DNA"/>
</dbReference>